<dbReference type="EMBL" id="BLLK01000022">
    <property type="protein sequence ID" value="GFH46775.1"/>
    <property type="molecule type" value="Genomic_DNA"/>
</dbReference>
<keyword evidence="4" id="KW-0443">Lipid metabolism</keyword>
<dbReference type="Pfam" id="PF00378">
    <property type="entry name" value="ECH_1"/>
    <property type="match status" value="1"/>
</dbReference>
<evidence type="ECO:0000256" key="4">
    <source>
        <dbReference type="ARBA" id="ARBA00023098"/>
    </source>
</evidence>
<gene>
    <name evidence="8" type="ORF">CTEN210_03249</name>
</gene>
<evidence type="ECO:0000256" key="5">
    <source>
        <dbReference type="ARBA" id="ARBA00023128"/>
    </source>
</evidence>
<comment type="subcellular location">
    <subcellularLocation>
        <location evidence="1">Mitochondrion</location>
    </subcellularLocation>
</comment>
<dbReference type="GO" id="GO:0005739">
    <property type="term" value="C:mitochondrion"/>
    <property type="evidence" value="ECO:0007669"/>
    <property type="project" value="UniProtKB-SubCell"/>
</dbReference>
<proteinExistence type="predicted"/>
<name>A0AAD3H1D4_9STRA</name>
<evidence type="ECO:0000256" key="6">
    <source>
        <dbReference type="ARBA" id="ARBA00037410"/>
    </source>
</evidence>
<dbReference type="CDD" id="cd06558">
    <property type="entry name" value="crotonase-like"/>
    <property type="match status" value="1"/>
</dbReference>
<keyword evidence="9" id="KW-1185">Reference proteome</keyword>
<comment type="function">
    <text evidence="6">May play a role in fatty acid biosynthesis and insulin sensitivity.</text>
</comment>
<dbReference type="InterPro" id="IPR014748">
    <property type="entry name" value="Enoyl-CoA_hydra_C"/>
</dbReference>
<dbReference type="Proteomes" id="UP001054902">
    <property type="component" value="Unassembled WGS sequence"/>
</dbReference>
<dbReference type="Gene3D" id="1.10.12.10">
    <property type="entry name" value="Lyase 2-enoyl-coa Hydratase, Chain A, domain 2"/>
    <property type="match status" value="1"/>
</dbReference>
<dbReference type="InterPro" id="IPR052377">
    <property type="entry name" value="Mitochondrial_ECH-domain"/>
</dbReference>
<dbReference type="InterPro" id="IPR029045">
    <property type="entry name" value="ClpP/crotonase-like_dom_sf"/>
</dbReference>
<dbReference type="AlphaFoldDB" id="A0AAD3H1D4"/>
<keyword evidence="2" id="KW-0276">Fatty acid metabolism</keyword>
<evidence type="ECO:0000256" key="1">
    <source>
        <dbReference type="ARBA" id="ARBA00004173"/>
    </source>
</evidence>
<dbReference type="PANTHER" id="PTHR43602:SF1">
    <property type="entry name" value="ENOYL-COA HYDRATASE DOMAIN-CONTAINING PROTEIN 3, MITOCHONDRIAL"/>
    <property type="match status" value="1"/>
</dbReference>
<accession>A0AAD3H1D4</accession>
<evidence type="ECO:0000256" key="3">
    <source>
        <dbReference type="ARBA" id="ARBA00022946"/>
    </source>
</evidence>
<evidence type="ECO:0000256" key="2">
    <source>
        <dbReference type="ARBA" id="ARBA00022832"/>
    </source>
</evidence>
<organism evidence="8 9">
    <name type="scientific">Chaetoceros tenuissimus</name>
    <dbReference type="NCBI Taxonomy" id="426638"/>
    <lineage>
        <taxon>Eukaryota</taxon>
        <taxon>Sar</taxon>
        <taxon>Stramenopiles</taxon>
        <taxon>Ochrophyta</taxon>
        <taxon>Bacillariophyta</taxon>
        <taxon>Coscinodiscophyceae</taxon>
        <taxon>Chaetocerotophycidae</taxon>
        <taxon>Chaetocerotales</taxon>
        <taxon>Chaetocerotaceae</taxon>
        <taxon>Chaetoceros</taxon>
    </lineage>
</organism>
<dbReference type="GO" id="GO:0016836">
    <property type="term" value="F:hydro-lyase activity"/>
    <property type="evidence" value="ECO:0007669"/>
    <property type="project" value="TreeGrafter"/>
</dbReference>
<reference evidence="8 9" key="1">
    <citation type="journal article" date="2021" name="Sci. Rep.">
        <title>The genome of the diatom Chaetoceros tenuissimus carries an ancient integrated fragment of an extant virus.</title>
        <authorList>
            <person name="Hongo Y."/>
            <person name="Kimura K."/>
            <person name="Takaki Y."/>
            <person name="Yoshida Y."/>
            <person name="Baba S."/>
            <person name="Kobayashi G."/>
            <person name="Nagasaki K."/>
            <person name="Hano T."/>
            <person name="Tomaru Y."/>
        </authorList>
    </citation>
    <scope>NUCLEOTIDE SEQUENCE [LARGE SCALE GENOMIC DNA]</scope>
    <source>
        <strain evidence="8 9">NIES-3715</strain>
    </source>
</reference>
<dbReference type="InterPro" id="IPR001753">
    <property type="entry name" value="Enoyl-CoA_hydra/iso"/>
</dbReference>
<evidence type="ECO:0000256" key="7">
    <source>
        <dbReference type="ARBA" id="ARBA00040545"/>
    </source>
</evidence>
<comment type="caution">
    <text evidence="8">The sequence shown here is derived from an EMBL/GenBank/DDBJ whole genome shotgun (WGS) entry which is preliminary data.</text>
</comment>
<dbReference type="PANTHER" id="PTHR43602">
    <property type="match status" value="1"/>
</dbReference>
<evidence type="ECO:0000313" key="8">
    <source>
        <dbReference type="EMBL" id="GFH46775.1"/>
    </source>
</evidence>
<sequence length="299" mass="33128">MILKLGLFMRSTTRHRSFNIHRHIVRQKNFSTISSEEKNGDVLLVQERNSVVTLTLNRPKERNALNYELLQKLHTELNDIGNAGKNVRAVVINSSGPMFCSGHDLKEIKSSTIEDSRKVFELCSEVMKMLSLIPQPTISAVNGMATAAGCQLVASSDIAIGSESSVFMTPGVNIGLFCSTPSIPLLEAIPKKIALDMLLTGRMLNAEEAIRYGLLSRIVPNEALQEEAQSLATIIASKSFQVIKSGKEIIRKQESLRSWDDKYDDVATDAMVQGLLNEDSNIGLEAFLSKKEPKWEHKD</sequence>
<keyword evidence="3" id="KW-0809">Transit peptide</keyword>
<protein>
    <recommendedName>
        <fullName evidence="7">Enoyl-CoA hydratase domain-containing protein 3, mitochondrial</fullName>
    </recommendedName>
</protein>
<keyword evidence="5" id="KW-0496">Mitochondrion</keyword>
<dbReference type="Gene3D" id="3.90.226.10">
    <property type="entry name" value="2-enoyl-CoA Hydratase, Chain A, domain 1"/>
    <property type="match status" value="1"/>
</dbReference>
<dbReference type="SUPFAM" id="SSF52096">
    <property type="entry name" value="ClpP/crotonase"/>
    <property type="match status" value="1"/>
</dbReference>
<evidence type="ECO:0000313" key="9">
    <source>
        <dbReference type="Proteomes" id="UP001054902"/>
    </source>
</evidence>
<dbReference type="GO" id="GO:0006631">
    <property type="term" value="P:fatty acid metabolic process"/>
    <property type="evidence" value="ECO:0007669"/>
    <property type="project" value="UniProtKB-KW"/>
</dbReference>